<dbReference type="Proteomes" id="UP000244925">
    <property type="component" value="Unassembled WGS sequence"/>
</dbReference>
<gene>
    <name evidence="2" type="ORF">C5O25_06125</name>
</gene>
<dbReference type="EMBL" id="PUBV01000009">
    <property type="protein sequence ID" value="PWB07933.1"/>
    <property type="molecule type" value="Genomic_DNA"/>
</dbReference>
<sequence length="146" mass="16619">MESQSNTFCAFFAVLGAAIVDFYAHLSGWLPLAGGLLLLDLRFGIKAARVRGEKIRFSRAWRRTINKSVDYLGWVTVAEMLSRTFGVNLGKPVVSIGVLMIVYAIELTSCLNNYFEYKGLPWRFEPWEWIKKKIPIGELLKKNKAD</sequence>
<dbReference type="GeneID" id="93424127"/>
<keyword evidence="1" id="KW-0812">Transmembrane</keyword>
<evidence type="ECO:0000313" key="3">
    <source>
        <dbReference type="Proteomes" id="UP000244925"/>
    </source>
</evidence>
<evidence type="ECO:0008006" key="4">
    <source>
        <dbReference type="Google" id="ProtNLM"/>
    </source>
</evidence>
<reference evidence="3" key="1">
    <citation type="submission" date="2018-02" db="EMBL/GenBank/DDBJ databases">
        <authorList>
            <person name="Clavel T."/>
            <person name="Strowig T."/>
        </authorList>
    </citation>
    <scope>NUCLEOTIDE SEQUENCE [LARGE SCALE GENOMIC DNA]</scope>
    <source>
        <strain evidence="3">DSM 100764</strain>
    </source>
</reference>
<protein>
    <recommendedName>
        <fullName evidence="4">Holin</fullName>
    </recommendedName>
</protein>
<keyword evidence="1" id="KW-0472">Membrane</keyword>
<dbReference type="RefSeq" id="WP_107035850.1">
    <property type="nucleotide sequence ID" value="NZ_CARFQN010000034.1"/>
</dbReference>
<comment type="caution">
    <text evidence="2">The sequence shown here is derived from an EMBL/GenBank/DDBJ whole genome shotgun (WGS) entry which is preliminary data.</text>
</comment>
<dbReference type="AlphaFoldDB" id="A0A2V1IXW2"/>
<evidence type="ECO:0000313" key="2">
    <source>
        <dbReference type="EMBL" id="PWB07933.1"/>
    </source>
</evidence>
<keyword evidence="3" id="KW-1185">Reference proteome</keyword>
<keyword evidence="1" id="KW-1133">Transmembrane helix</keyword>
<evidence type="ECO:0000256" key="1">
    <source>
        <dbReference type="SAM" id="Phobius"/>
    </source>
</evidence>
<feature type="transmembrane region" description="Helical" evidence="1">
    <location>
        <begin position="7"/>
        <end position="24"/>
    </location>
</feature>
<organism evidence="2 3">
    <name type="scientific">Paramuribaculum intestinale</name>
    <dbReference type="NCBI Taxonomy" id="2094151"/>
    <lineage>
        <taxon>Bacteria</taxon>
        <taxon>Pseudomonadati</taxon>
        <taxon>Bacteroidota</taxon>
        <taxon>Bacteroidia</taxon>
        <taxon>Bacteroidales</taxon>
        <taxon>Muribaculaceae</taxon>
        <taxon>Paramuribaculum</taxon>
    </lineage>
</organism>
<accession>A0A2V1IXW2</accession>
<feature type="transmembrane region" description="Helical" evidence="1">
    <location>
        <begin position="93"/>
        <end position="115"/>
    </location>
</feature>
<proteinExistence type="predicted"/>
<name>A0A2V1IXW2_9BACT</name>